<accession>A0ABW8YXC1</accession>
<feature type="transmembrane region" description="Helical" evidence="6">
    <location>
        <begin position="188"/>
        <end position="209"/>
    </location>
</feature>
<dbReference type="PANTHER" id="PTHR30250">
    <property type="entry name" value="PST FAMILY PREDICTED COLANIC ACID TRANSPORTER"/>
    <property type="match status" value="1"/>
</dbReference>
<keyword evidence="5 6" id="KW-0472">Membrane</keyword>
<evidence type="ECO:0000256" key="5">
    <source>
        <dbReference type="ARBA" id="ARBA00023136"/>
    </source>
</evidence>
<dbReference type="PANTHER" id="PTHR30250:SF11">
    <property type="entry name" value="O-ANTIGEN TRANSPORTER-RELATED"/>
    <property type="match status" value="1"/>
</dbReference>
<keyword evidence="3 6" id="KW-0812">Transmembrane</keyword>
<comment type="subcellular location">
    <subcellularLocation>
        <location evidence="1">Cell membrane</location>
        <topology evidence="1">Multi-pass membrane protein</topology>
    </subcellularLocation>
</comment>
<evidence type="ECO:0000256" key="3">
    <source>
        <dbReference type="ARBA" id="ARBA00022692"/>
    </source>
</evidence>
<evidence type="ECO:0000256" key="4">
    <source>
        <dbReference type="ARBA" id="ARBA00022989"/>
    </source>
</evidence>
<evidence type="ECO:0000256" key="2">
    <source>
        <dbReference type="ARBA" id="ARBA00022475"/>
    </source>
</evidence>
<sequence length="486" mass="55846">MQNRKIDSGYFNSVKWGTYSIGISFLRQFLLVPAFMLTVGSRGYAFWIAISAIAGMICALNLGHLHYASNVLNLAYHKNHDVQQEMRQVQGANYFYLILQSVIGLVISLPLFLSMFTSFPVSYIQQNSFSTGFLFLFFGKITYQYCNSLLLRLFEPVGNIRITLKYRAIGELVDFSATALTIYFTRDIYLTCLAVFIVNILFSLINLYVVNTHIPFQVIVFKDIDIKKSLKFVKQSFVLNMSFLVEKIHEVGLNIIVVTFFRPEVLPIFSTSRTMTNIFYRFGNTAVIPLFPAIQKQFTKNNLDYIYSTIKKYWEISTTVIIACITIGLPFLPFIYTYWTKGKLEFNVEIVAFLFMAILFQNFGMIINEYFKKTNFSRQILFYNIIKSGITVLAIVICSYIQYKDGLGIALLAGEAIATVYLIMLFLSLFKAVAVGKTIIDYFIVITLFCASVIFYLFTNNYIIFLIINILITLYFVVKSKILNRS</sequence>
<feature type="transmembrane region" description="Helical" evidence="6">
    <location>
        <begin position="44"/>
        <end position="67"/>
    </location>
</feature>
<evidence type="ECO:0000256" key="1">
    <source>
        <dbReference type="ARBA" id="ARBA00004651"/>
    </source>
</evidence>
<feature type="transmembrane region" description="Helical" evidence="6">
    <location>
        <begin position="439"/>
        <end position="456"/>
    </location>
</feature>
<keyword evidence="2" id="KW-1003">Cell membrane</keyword>
<feature type="transmembrane region" description="Helical" evidence="6">
    <location>
        <begin position="316"/>
        <end position="338"/>
    </location>
</feature>
<feature type="transmembrane region" description="Helical" evidence="6">
    <location>
        <begin position="128"/>
        <end position="145"/>
    </location>
</feature>
<evidence type="ECO:0008006" key="9">
    <source>
        <dbReference type="Google" id="ProtNLM"/>
    </source>
</evidence>
<feature type="transmembrane region" description="Helical" evidence="6">
    <location>
        <begin position="16"/>
        <end position="37"/>
    </location>
</feature>
<organism evidence="7 8">
    <name type="scientific">Flavobacterium rhizosphaerae</name>
    <dbReference type="NCBI Taxonomy" id="3163298"/>
    <lineage>
        <taxon>Bacteria</taxon>
        <taxon>Pseudomonadati</taxon>
        <taxon>Bacteroidota</taxon>
        <taxon>Flavobacteriia</taxon>
        <taxon>Flavobacteriales</taxon>
        <taxon>Flavobacteriaceae</taxon>
        <taxon>Flavobacterium</taxon>
    </lineage>
</organism>
<gene>
    <name evidence="7" type="ORF">ABS766_11095</name>
</gene>
<feature type="transmembrane region" description="Helical" evidence="6">
    <location>
        <begin position="380"/>
        <end position="403"/>
    </location>
</feature>
<name>A0ABW8YXC1_9FLAO</name>
<keyword evidence="8" id="KW-1185">Reference proteome</keyword>
<evidence type="ECO:0000313" key="7">
    <source>
        <dbReference type="EMBL" id="MFL9844964.1"/>
    </source>
</evidence>
<evidence type="ECO:0000313" key="8">
    <source>
        <dbReference type="Proteomes" id="UP001629156"/>
    </source>
</evidence>
<reference evidence="7 8" key="1">
    <citation type="submission" date="2024-06" db="EMBL/GenBank/DDBJ databases">
        <authorList>
            <person name="Kaempfer P."/>
            <person name="Viver T."/>
        </authorList>
    </citation>
    <scope>NUCLEOTIDE SEQUENCE [LARGE SCALE GENOMIC DNA]</scope>
    <source>
        <strain evidence="7 8">ST-119</strain>
    </source>
</reference>
<feature type="transmembrane region" description="Helical" evidence="6">
    <location>
        <begin position="462"/>
        <end position="478"/>
    </location>
</feature>
<dbReference type="EMBL" id="JBELPZ010000010">
    <property type="protein sequence ID" value="MFL9844964.1"/>
    <property type="molecule type" value="Genomic_DNA"/>
</dbReference>
<dbReference type="Proteomes" id="UP001629156">
    <property type="component" value="Unassembled WGS sequence"/>
</dbReference>
<dbReference type="InterPro" id="IPR050833">
    <property type="entry name" value="Poly_Biosynth_Transport"/>
</dbReference>
<feature type="transmembrane region" description="Helical" evidence="6">
    <location>
        <begin position="409"/>
        <end position="427"/>
    </location>
</feature>
<protein>
    <recommendedName>
        <fullName evidence="9">Membrane protein involved in the export of O-antigen and teichoic acid</fullName>
    </recommendedName>
</protein>
<feature type="transmembrane region" description="Helical" evidence="6">
    <location>
        <begin position="350"/>
        <end position="368"/>
    </location>
</feature>
<comment type="caution">
    <text evidence="7">The sequence shown here is derived from an EMBL/GenBank/DDBJ whole genome shotgun (WGS) entry which is preliminary data.</text>
</comment>
<evidence type="ECO:0000256" key="6">
    <source>
        <dbReference type="SAM" id="Phobius"/>
    </source>
</evidence>
<dbReference type="RefSeq" id="WP_408085224.1">
    <property type="nucleotide sequence ID" value="NZ_JBELPZ010000010.1"/>
</dbReference>
<feature type="transmembrane region" description="Helical" evidence="6">
    <location>
        <begin position="94"/>
        <end position="116"/>
    </location>
</feature>
<keyword evidence="4 6" id="KW-1133">Transmembrane helix</keyword>
<proteinExistence type="predicted"/>